<dbReference type="STRING" id="3818.A0A444Z9Q1"/>
<dbReference type="EMBL" id="SDMP01000015">
    <property type="protein sequence ID" value="RYR10907.1"/>
    <property type="molecule type" value="Genomic_DNA"/>
</dbReference>
<dbReference type="PANTHER" id="PTHR48444:SF1">
    <property type="entry name" value="DNA TOPOISOMERASE 6 SUBUNIT B"/>
    <property type="match status" value="1"/>
</dbReference>
<name>A0A444Z9Q1_ARAHY</name>
<dbReference type="InterPro" id="IPR016024">
    <property type="entry name" value="ARM-type_fold"/>
</dbReference>
<dbReference type="Gene3D" id="3.30.565.10">
    <property type="entry name" value="Histidine kinase-like ATPase, C-terminal domain"/>
    <property type="match status" value="1"/>
</dbReference>
<dbReference type="PANTHER" id="PTHR48444">
    <property type="entry name" value="DNA TOPOISOMERASE 6 SUBUNIT B"/>
    <property type="match status" value="1"/>
</dbReference>
<dbReference type="Pfam" id="PF08569">
    <property type="entry name" value="Mo25"/>
    <property type="match status" value="1"/>
</dbReference>
<comment type="caution">
    <text evidence="1">The sequence shown here is derived from an EMBL/GenBank/DDBJ whole genome shotgun (WGS) entry which is preliminary data.</text>
</comment>
<dbReference type="AlphaFoldDB" id="A0A444Z9Q1"/>
<sequence length="108" mass="12002">MGFCVFVQICIMSQKFFAENKNIAGFDNPGKSLYTTVRELVENSLDSAESISELLLFVANQKKPADIVGILVTNRSKLLRLLGDLKLDKADKAEVMKEIAALEPKDRP</sequence>
<evidence type="ECO:0000313" key="2">
    <source>
        <dbReference type="Proteomes" id="UP000289738"/>
    </source>
</evidence>
<keyword evidence="2" id="KW-1185">Reference proteome</keyword>
<dbReference type="Proteomes" id="UP000289738">
    <property type="component" value="Chromosome B05"/>
</dbReference>
<dbReference type="SUPFAM" id="SSF48371">
    <property type="entry name" value="ARM repeat"/>
    <property type="match status" value="1"/>
</dbReference>
<evidence type="ECO:0000313" key="1">
    <source>
        <dbReference type="EMBL" id="RYR10907.1"/>
    </source>
</evidence>
<reference evidence="1 2" key="1">
    <citation type="submission" date="2019-01" db="EMBL/GenBank/DDBJ databases">
        <title>Sequencing of cultivated peanut Arachis hypogaea provides insights into genome evolution and oil improvement.</title>
        <authorList>
            <person name="Chen X."/>
        </authorList>
    </citation>
    <scope>NUCLEOTIDE SEQUENCE [LARGE SCALE GENOMIC DNA]</scope>
    <source>
        <strain evidence="2">cv. Fuhuasheng</strain>
        <tissue evidence="1">Leaves</tissue>
    </source>
</reference>
<accession>A0A444Z9Q1</accession>
<protein>
    <submittedName>
        <fullName evidence="1">Uncharacterized protein</fullName>
    </submittedName>
</protein>
<dbReference type="InterPro" id="IPR013878">
    <property type="entry name" value="Mo25"/>
</dbReference>
<gene>
    <name evidence="1" type="ORF">Ahy_B05g079386</name>
</gene>
<organism evidence="1 2">
    <name type="scientific">Arachis hypogaea</name>
    <name type="common">Peanut</name>
    <dbReference type="NCBI Taxonomy" id="3818"/>
    <lineage>
        <taxon>Eukaryota</taxon>
        <taxon>Viridiplantae</taxon>
        <taxon>Streptophyta</taxon>
        <taxon>Embryophyta</taxon>
        <taxon>Tracheophyta</taxon>
        <taxon>Spermatophyta</taxon>
        <taxon>Magnoliopsida</taxon>
        <taxon>eudicotyledons</taxon>
        <taxon>Gunneridae</taxon>
        <taxon>Pentapetalae</taxon>
        <taxon>rosids</taxon>
        <taxon>fabids</taxon>
        <taxon>Fabales</taxon>
        <taxon>Fabaceae</taxon>
        <taxon>Papilionoideae</taxon>
        <taxon>50 kb inversion clade</taxon>
        <taxon>dalbergioids sensu lato</taxon>
        <taxon>Dalbergieae</taxon>
        <taxon>Pterocarpus clade</taxon>
        <taxon>Arachis</taxon>
    </lineage>
</organism>
<proteinExistence type="predicted"/>
<dbReference type="InterPro" id="IPR036890">
    <property type="entry name" value="HATPase_C_sf"/>
</dbReference>